<proteinExistence type="predicted"/>
<dbReference type="EMBL" id="JALNTZ010000004">
    <property type="protein sequence ID" value="KAJ3656720.1"/>
    <property type="molecule type" value="Genomic_DNA"/>
</dbReference>
<evidence type="ECO:0000256" key="1">
    <source>
        <dbReference type="SAM" id="MobiDB-lite"/>
    </source>
</evidence>
<name>A0AA38MGV3_9CUCU</name>
<dbReference type="Proteomes" id="UP001168821">
    <property type="component" value="Unassembled WGS sequence"/>
</dbReference>
<gene>
    <name evidence="2" type="ORF">Zmor_015770</name>
</gene>
<reference evidence="2" key="1">
    <citation type="journal article" date="2023" name="G3 (Bethesda)">
        <title>Whole genome assemblies of Zophobas morio and Tenebrio molitor.</title>
        <authorList>
            <person name="Kaur S."/>
            <person name="Stinson S.A."/>
            <person name="diCenzo G.C."/>
        </authorList>
    </citation>
    <scope>NUCLEOTIDE SEQUENCE</scope>
    <source>
        <strain evidence="2">QUZm001</strain>
    </source>
</reference>
<protein>
    <submittedName>
        <fullName evidence="2">Uncharacterized protein</fullName>
    </submittedName>
</protein>
<comment type="caution">
    <text evidence="2">The sequence shown here is derived from an EMBL/GenBank/DDBJ whole genome shotgun (WGS) entry which is preliminary data.</text>
</comment>
<organism evidence="2 3">
    <name type="scientific">Zophobas morio</name>
    <dbReference type="NCBI Taxonomy" id="2755281"/>
    <lineage>
        <taxon>Eukaryota</taxon>
        <taxon>Metazoa</taxon>
        <taxon>Ecdysozoa</taxon>
        <taxon>Arthropoda</taxon>
        <taxon>Hexapoda</taxon>
        <taxon>Insecta</taxon>
        <taxon>Pterygota</taxon>
        <taxon>Neoptera</taxon>
        <taxon>Endopterygota</taxon>
        <taxon>Coleoptera</taxon>
        <taxon>Polyphaga</taxon>
        <taxon>Cucujiformia</taxon>
        <taxon>Tenebrionidae</taxon>
        <taxon>Zophobas</taxon>
    </lineage>
</organism>
<accession>A0AA38MGV3</accession>
<dbReference type="AlphaFoldDB" id="A0AA38MGV3"/>
<keyword evidence="3" id="KW-1185">Reference proteome</keyword>
<evidence type="ECO:0000313" key="2">
    <source>
        <dbReference type="EMBL" id="KAJ3656720.1"/>
    </source>
</evidence>
<evidence type="ECO:0000313" key="3">
    <source>
        <dbReference type="Proteomes" id="UP001168821"/>
    </source>
</evidence>
<feature type="region of interest" description="Disordered" evidence="1">
    <location>
        <begin position="1"/>
        <end position="31"/>
    </location>
</feature>
<sequence length="102" mass="11816">MRDKTPMLKDINDRDTIQKSETEIDGKGRAENSRLTEEYKVSVKAVEKNNKLVSTFNPTPPIEAQVVGGDIIVRDEESRRKLRRNVVHRKTVDQLKRVEGQW</sequence>